<feature type="compositionally biased region" description="Basic and acidic residues" evidence="1">
    <location>
        <begin position="974"/>
        <end position="983"/>
    </location>
</feature>
<dbReference type="SMART" id="SM00494">
    <property type="entry name" value="ChtBD2"/>
    <property type="match status" value="1"/>
</dbReference>
<feature type="domain" description="Chitin-binding type-2" evidence="2">
    <location>
        <begin position="122"/>
        <end position="179"/>
    </location>
</feature>
<feature type="compositionally biased region" description="Polar residues" evidence="1">
    <location>
        <begin position="661"/>
        <end position="671"/>
    </location>
</feature>
<feature type="compositionally biased region" description="Basic and acidic residues" evidence="1">
    <location>
        <begin position="649"/>
        <end position="660"/>
    </location>
</feature>
<name>A0A8S9X6F6_APOLU</name>
<gene>
    <name evidence="3" type="ORF">GE061_002424</name>
</gene>
<feature type="compositionally biased region" description="Basic and acidic residues" evidence="1">
    <location>
        <begin position="493"/>
        <end position="514"/>
    </location>
</feature>
<feature type="compositionally biased region" description="Acidic residues" evidence="1">
    <location>
        <begin position="247"/>
        <end position="257"/>
    </location>
</feature>
<sequence length="1098" mass="124873">MASLSDSSLLSTSKQQNMRRHETWIALLLLCAVGCGVDGLRGSELVLAAKAKAAEEKLNPTTELVEVLVNDDGTNSTVVKPVSLLTGIPQIDYIHDPNLPHELKGYNLTDYPFYNSVPKDIKFECDGLHDGFYASVPHKCQVYHHCLFGTRYDFLCANYTAFDQTTFICHFVSEVNCKNSPNHYKRNEALYKQAETTTLPTTRAPTTTTTTTTTTEAPPKKGGRRRRPYRRRRPVYEYYYDDEEEAYDEEYYDDDVDPPPRKANRRQQRPSGGRREDPTTTTTTTTTSTTTAAPASADAPLTRAPLSVYAPRALPKIKRPVPINEKSKYDYTTKAGAGVPAPTSNPKDSEDDEYFYDDEEYDEPQPPPSKRKESGKNGRRRNQHAERKRPLRYEDEYEDEIEEEEDERPRMRKGNNRKDDDFRPRNRGSQGKSKKGQRDDDEPIPSERPGYISSQRGGSRKRQPEGGRPERRRPDRRPAKGYDYYDEEIVEDDVSRYSDERRRPNSRSKAEKPRARPKKPTTTSTTTTSTTTSTTTTTTTPRPTPAPTPSPPASYEDEEYEEYEYEDDIILDKPKNENRKEIQPTTPAPHRFSTTGYRTQRLPSPSPTTTEQTVRRGTPTFRSRQPDYRRPPSSDETFSSQVGTPTGFKRPEEDNARVKSSEQNNRGSYNDENQRIRVAEFPSRRPVSTGNGYASEDRRQVKPETPQPTVDSKPPATRQEYPIPPAEVKPQGESQGFFIRKPFKPGNSFSSKYSDDSSPRRPDNYNLPVSGLSGPSAEDNLSYRKQQADPKLVDSEETNLRPEEKKQRVDYSVPPPQITQGPPLPSPPQTSVYRRPFVPTGPEGPRRPNEESQYRRQKPDPFAPQPEGNARRPLPSSAEGSINKEEDQSYRRSQKPSYSPTGPEAFRRPSGPDGTSKSSTSYRRTRPEKEQKKTLEELAYPSRRPVQTQEPVTEPGPNYRNPFLSARPVVEEPDYYKGNKEPALDFTAPGPSNDGSTQRPLSYDISEEYDVTLNDALQPSTLNPTVQYSRVKTRGYQSAVTHPSYRSILIPAASQNYYSKTAVADQMEYETVVLPTARFTQAQARYKTPRRPNDWSYW</sequence>
<feature type="compositionally biased region" description="Acidic residues" evidence="1">
    <location>
        <begin position="349"/>
        <end position="363"/>
    </location>
</feature>
<dbReference type="InterPro" id="IPR052976">
    <property type="entry name" value="Scoloptoxin-like"/>
</dbReference>
<feature type="region of interest" description="Disordered" evidence="1">
    <location>
        <begin position="247"/>
        <end position="299"/>
    </location>
</feature>
<feature type="compositionally biased region" description="Basic and acidic residues" evidence="1">
    <location>
        <begin position="786"/>
        <end position="809"/>
    </location>
</feature>
<feature type="compositionally biased region" description="Low complexity" evidence="1">
    <location>
        <begin position="194"/>
        <end position="217"/>
    </location>
</feature>
<dbReference type="SUPFAM" id="SSF57625">
    <property type="entry name" value="Invertebrate chitin-binding proteins"/>
    <property type="match status" value="1"/>
</dbReference>
<feature type="compositionally biased region" description="Pro residues" evidence="1">
    <location>
        <begin position="542"/>
        <end position="552"/>
    </location>
</feature>
<feature type="compositionally biased region" description="Acidic residues" evidence="1">
    <location>
        <begin position="555"/>
        <end position="569"/>
    </location>
</feature>
<evidence type="ECO:0000313" key="3">
    <source>
        <dbReference type="EMBL" id="KAF6204084.1"/>
    </source>
</evidence>
<feature type="compositionally biased region" description="Basic and acidic residues" evidence="1">
    <location>
        <begin position="462"/>
        <end position="480"/>
    </location>
</feature>
<feature type="compositionally biased region" description="Low complexity" evidence="1">
    <location>
        <begin position="520"/>
        <end position="541"/>
    </location>
</feature>
<feature type="region of interest" description="Disordered" evidence="1">
    <location>
        <begin position="319"/>
        <end position="999"/>
    </location>
</feature>
<evidence type="ECO:0000256" key="1">
    <source>
        <dbReference type="SAM" id="MobiDB-lite"/>
    </source>
</evidence>
<feature type="compositionally biased region" description="Low complexity" evidence="1">
    <location>
        <begin position="279"/>
        <end position="299"/>
    </location>
</feature>
<comment type="caution">
    <text evidence="3">The sequence shown here is derived from an EMBL/GenBank/DDBJ whole genome shotgun (WGS) entry which is preliminary data.</text>
</comment>
<dbReference type="PANTHER" id="PTHR22933:SF40">
    <property type="entry name" value="CUTICULAR PROTEIN ANALOGOUS TO PERITROPHINS 1-H"/>
    <property type="match status" value="1"/>
</dbReference>
<feature type="compositionally biased region" description="Pro residues" evidence="1">
    <location>
        <begin position="813"/>
        <end position="828"/>
    </location>
</feature>
<dbReference type="InterPro" id="IPR036508">
    <property type="entry name" value="Chitin-bd_dom_sf"/>
</dbReference>
<dbReference type="Pfam" id="PF01607">
    <property type="entry name" value="CBM_14"/>
    <property type="match status" value="1"/>
</dbReference>
<evidence type="ECO:0000259" key="2">
    <source>
        <dbReference type="PROSITE" id="PS50940"/>
    </source>
</evidence>
<feature type="compositionally biased region" description="Basic and acidic residues" evidence="1">
    <location>
        <begin position="753"/>
        <end position="763"/>
    </location>
</feature>
<feature type="compositionally biased region" description="Basic and acidic residues" evidence="1">
    <location>
        <begin position="624"/>
        <end position="633"/>
    </location>
</feature>
<protein>
    <recommendedName>
        <fullName evidence="2">Chitin-binding type-2 domain-containing protein</fullName>
    </recommendedName>
</protein>
<accession>A0A8S9X6F6</accession>
<dbReference type="AlphaFoldDB" id="A0A8S9X6F6"/>
<feature type="compositionally biased region" description="Basic and acidic residues" evidence="1">
    <location>
        <begin position="844"/>
        <end position="859"/>
    </location>
</feature>
<dbReference type="OrthoDB" id="3360904at2759"/>
<feature type="compositionally biased region" description="Polar residues" evidence="1">
    <location>
        <begin position="634"/>
        <end position="644"/>
    </location>
</feature>
<dbReference type="InterPro" id="IPR002557">
    <property type="entry name" value="Chitin-bd_dom"/>
</dbReference>
<organism evidence="3 4">
    <name type="scientific">Apolygus lucorum</name>
    <name type="common">Small green plant bug</name>
    <name type="synonym">Lygocoris lucorum</name>
    <dbReference type="NCBI Taxonomy" id="248454"/>
    <lineage>
        <taxon>Eukaryota</taxon>
        <taxon>Metazoa</taxon>
        <taxon>Ecdysozoa</taxon>
        <taxon>Arthropoda</taxon>
        <taxon>Hexapoda</taxon>
        <taxon>Insecta</taxon>
        <taxon>Pterygota</taxon>
        <taxon>Neoptera</taxon>
        <taxon>Paraneoptera</taxon>
        <taxon>Hemiptera</taxon>
        <taxon>Heteroptera</taxon>
        <taxon>Panheteroptera</taxon>
        <taxon>Cimicomorpha</taxon>
        <taxon>Miridae</taxon>
        <taxon>Mirini</taxon>
        <taxon>Apolygus</taxon>
    </lineage>
</organism>
<proteinExistence type="predicted"/>
<dbReference type="EMBL" id="WIXP02000010">
    <property type="protein sequence ID" value="KAF6204084.1"/>
    <property type="molecule type" value="Genomic_DNA"/>
</dbReference>
<dbReference type="PROSITE" id="PS50940">
    <property type="entry name" value="CHIT_BIND_II"/>
    <property type="match status" value="1"/>
</dbReference>
<dbReference type="PANTHER" id="PTHR22933">
    <property type="entry name" value="FI18007P1-RELATED"/>
    <property type="match status" value="1"/>
</dbReference>
<reference evidence="3" key="1">
    <citation type="journal article" date="2021" name="Mol. Ecol. Resour.">
        <title>Apolygus lucorum genome provides insights into omnivorousness and mesophyll feeding.</title>
        <authorList>
            <person name="Liu Y."/>
            <person name="Liu H."/>
            <person name="Wang H."/>
            <person name="Huang T."/>
            <person name="Liu B."/>
            <person name="Yang B."/>
            <person name="Yin L."/>
            <person name="Li B."/>
            <person name="Zhang Y."/>
            <person name="Zhang S."/>
            <person name="Jiang F."/>
            <person name="Zhang X."/>
            <person name="Ren Y."/>
            <person name="Wang B."/>
            <person name="Wang S."/>
            <person name="Lu Y."/>
            <person name="Wu K."/>
            <person name="Fan W."/>
            <person name="Wang G."/>
        </authorList>
    </citation>
    <scope>NUCLEOTIDE SEQUENCE</scope>
    <source>
        <strain evidence="3">12Hb</strain>
    </source>
</reference>
<keyword evidence="4" id="KW-1185">Reference proteome</keyword>
<feature type="compositionally biased region" description="Polar residues" evidence="1">
    <location>
        <begin position="592"/>
        <end position="612"/>
    </location>
</feature>
<dbReference type="Proteomes" id="UP000466442">
    <property type="component" value="Unassembled WGS sequence"/>
</dbReference>
<feature type="compositionally biased region" description="Basic and acidic residues" evidence="1">
    <location>
        <begin position="925"/>
        <end position="936"/>
    </location>
</feature>
<dbReference type="GO" id="GO:0008061">
    <property type="term" value="F:chitin binding"/>
    <property type="evidence" value="ECO:0007669"/>
    <property type="project" value="InterPro"/>
</dbReference>
<feature type="region of interest" description="Disordered" evidence="1">
    <location>
        <begin position="194"/>
        <end position="235"/>
    </location>
</feature>
<evidence type="ECO:0000313" key="4">
    <source>
        <dbReference type="Proteomes" id="UP000466442"/>
    </source>
</evidence>
<feature type="compositionally biased region" description="Basic residues" evidence="1">
    <location>
        <begin position="221"/>
        <end position="233"/>
    </location>
</feature>
<dbReference type="Gene3D" id="2.170.140.10">
    <property type="entry name" value="Chitin binding domain"/>
    <property type="match status" value="1"/>
</dbReference>
<feature type="compositionally biased region" description="Basic residues" evidence="1">
    <location>
        <begin position="377"/>
        <end position="390"/>
    </location>
</feature>
<feature type="compositionally biased region" description="Basic and acidic residues" evidence="1">
    <location>
        <begin position="570"/>
        <end position="582"/>
    </location>
</feature>
<feature type="compositionally biased region" description="Acidic residues" evidence="1">
    <location>
        <begin position="395"/>
        <end position="406"/>
    </location>
</feature>
<dbReference type="GO" id="GO:0005576">
    <property type="term" value="C:extracellular region"/>
    <property type="evidence" value="ECO:0007669"/>
    <property type="project" value="InterPro"/>
</dbReference>